<name>A0A1H1V571_9MICO</name>
<keyword evidence="4" id="KW-1185">Reference proteome</keyword>
<dbReference type="Gene3D" id="3.30.70.100">
    <property type="match status" value="1"/>
</dbReference>
<dbReference type="PANTHER" id="PTHR41521">
    <property type="match status" value="1"/>
</dbReference>
<dbReference type="STRING" id="1136497.SAMN04489752_2546"/>
<evidence type="ECO:0000313" key="4">
    <source>
        <dbReference type="Proteomes" id="UP000199597"/>
    </source>
</evidence>
<protein>
    <submittedName>
        <fullName evidence="3">Uncharacterized conserved protein, DUF1330 family</fullName>
    </submittedName>
</protein>
<organism evidence="3 4">
    <name type="scientific">Brevibacterium siliguriense</name>
    <dbReference type="NCBI Taxonomy" id="1136497"/>
    <lineage>
        <taxon>Bacteria</taxon>
        <taxon>Bacillati</taxon>
        <taxon>Actinomycetota</taxon>
        <taxon>Actinomycetes</taxon>
        <taxon>Micrococcales</taxon>
        <taxon>Brevibacteriaceae</taxon>
        <taxon>Brevibacterium</taxon>
    </lineage>
</organism>
<evidence type="ECO:0000313" key="3">
    <source>
        <dbReference type="EMBL" id="SDS79888.1"/>
    </source>
</evidence>
<dbReference type="OrthoDB" id="9806380at2"/>
<dbReference type="Pfam" id="PF07045">
    <property type="entry name" value="DUF1330"/>
    <property type="match status" value="1"/>
</dbReference>
<dbReference type="AlphaFoldDB" id="A0A1H1V571"/>
<evidence type="ECO:0000256" key="1">
    <source>
        <dbReference type="SAM" id="MobiDB-lite"/>
    </source>
</evidence>
<evidence type="ECO:0000259" key="2">
    <source>
        <dbReference type="Pfam" id="PF07045"/>
    </source>
</evidence>
<sequence length="108" mass="11966">MPAYIVATMTIHDAETYRKYTDRTPETLARFGGRFLTRGSEVTTLEGGPEFDERMVLLEFPSKEAALAWHDDPDYQAAAEFRRLSSSSRLLLQDGPDTSAGGAPDPQV</sequence>
<dbReference type="InterPro" id="IPR010753">
    <property type="entry name" value="DUF1330"/>
</dbReference>
<dbReference type="InterPro" id="IPR011008">
    <property type="entry name" value="Dimeric_a/b-barrel"/>
</dbReference>
<dbReference type="Proteomes" id="UP000199597">
    <property type="component" value="Chromosome I"/>
</dbReference>
<reference evidence="4" key="1">
    <citation type="submission" date="2016-10" db="EMBL/GenBank/DDBJ databases">
        <authorList>
            <person name="Varghese N."/>
            <person name="Submissions S."/>
        </authorList>
    </citation>
    <scope>NUCLEOTIDE SEQUENCE [LARGE SCALE GENOMIC DNA]</scope>
    <source>
        <strain evidence="4">DSM 23676</strain>
    </source>
</reference>
<dbReference type="PANTHER" id="PTHR41521:SF4">
    <property type="entry name" value="BLR0684 PROTEIN"/>
    <property type="match status" value="1"/>
</dbReference>
<feature type="region of interest" description="Disordered" evidence="1">
    <location>
        <begin position="89"/>
        <end position="108"/>
    </location>
</feature>
<dbReference type="EMBL" id="LT629766">
    <property type="protein sequence ID" value="SDS79888.1"/>
    <property type="molecule type" value="Genomic_DNA"/>
</dbReference>
<dbReference type="RefSeq" id="WP_092014442.1">
    <property type="nucleotide sequence ID" value="NZ_LT629766.1"/>
</dbReference>
<feature type="domain" description="DUF1330" evidence="2">
    <location>
        <begin position="2"/>
        <end position="93"/>
    </location>
</feature>
<proteinExistence type="predicted"/>
<gene>
    <name evidence="3" type="ORF">SAMN04489752_2546</name>
</gene>
<dbReference type="SUPFAM" id="SSF54909">
    <property type="entry name" value="Dimeric alpha+beta barrel"/>
    <property type="match status" value="1"/>
</dbReference>
<accession>A0A1H1V571</accession>